<dbReference type="EMBL" id="JACJVQ010000006">
    <property type="protein sequence ID" value="MBB6634092.1"/>
    <property type="molecule type" value="Genomic_DNA"/>
</dbReference>
<feature type="compositionally biased region" description="Basic and acidic residues" evidence="1">
    <location>
        <begin position="78"/>
        <end position="96"/>
    </location>
</feature>
<protein>
    <submittedName>
        <fullName evidence="3">Uncharacterized protein</fullName>
    </submittedName>
</protein>
<feature type="region of interest" description="Disordered" evidence="1">
    <location>
        <begin position="72"/>
        <end position="162"/>
    </location>
</feature>
<feature type="compositionally biased region" description="Basic and acidic residues" evidence="1">
    <location>
        <begin position="120"/>
        <end position="135"/>
    </location>
</feature>
<gene>
    <name evidence="3" type="ORF">H7B67_08225</name>
</gene>
<comment type="caution">
    <text evidence="3">The sequence shown here is derived from an EMBL/GenBank/DDBJ whole genome shotgun (WGS) entry which is preliminary data.</text>
</comment>
<name>A0A841SSA4_9BACL</name>
<keyword evidence="2" id="KW-0812">Transmembrane</keyword>
<keyword evidence="2" id="KW-1133">Transmembrane helix</keyword>
<evidence type="ECO:0000313" key="3">
    <source>
        <dbReference type="EMBL" id="MBB6634092.1"/>
    </source>
</evidence>
<reference evidence="3 4" key="1">
    <citation type="submission" date="2020-08" db="EMBL/GenBank/DDBJ databases">
        <title>Cohnella phylogeny.</title>
        <authorList>
            <person name="Dunlap C."/>
        </authorList>
    </citation>
    <scope>NUCLEOTIDE SEQUENCE [LARGE SCALE GENOMIC DNA]</scope>
    <source>
        <strain evidence="3 4">DSM 25241</strain>
    </source>
</reference>
<feature type="region of interest" description="Disordered" evidence="1">
    <location>
        <begin position="28"/>
        <end position="56"/>
    </location>
</feature>
<evidence type="ECO:0000256" key="2">
    <source>
        <dbReference type="SAM" id="Phobius"/>
    </source>
</evidence>
<sequence length="162" mass="17522">MLIIAYLVVVVIVILLLVVFNVRTAKKRKAPPAETAGGEDSMDEAVREGTVGREEPNPIAVATLEKGAAGFADLSADAGEKPRKSDWKPGAEERAEAGTGARRSPTGMDVSFRGALRDMSSGDKRRSAAFKEETARTGSATINDNDYRDALRKMKRERRDGE</sequence>
<dbReference type="RefSeq" id="WP_185119327.1">
    <property type="nucleotide sequence ID" value="NZ_JACJVQ010000006.1"/>
</dbReference>
<evidence type="ECO:0000313" key="4">
    <source>
        <dbReference type="Proteomes" id="UP000535838"/>
    </source>
</evidence>
<proteinExistence type="predicted"/>
<organism evidence="3 4">
    <name type="scientific">Cohnella thailandensis</name>
    <dbReference type="NCBI Taxonomy" id="557557"/>
    <lineage>
        <taxon>Bacteria</taxon>
        <taxon>Bacillati</taxon>
        <taxon>Bacillota</taxon>
        <taxon>Bacilli</taxon>
        <taxon>Bacillales</taxon>
        <taxon>Paenibacillaceae</taxon>
        <taxon>Cohnella</taxon>
    </lineage>
</organism>
<evidence type="ECO:0000256" key="1">
    <source>
        <dbReference type="SAM" id="MobiDB-lite"/>
    </source>
</evidence>
<feature type="compositionally biased region" description="Basic and acidic residues" evidence="1">
    <location>
        <begin position="145"/>
        <end position="162"/>
    </location>
</feature>
<accession>A0A841SSA4</accession>
<keyword evidence="2" id="KW-0472">Membrane</keyword>
<dbReference type="Proteomes" id="UP000535838">
    <property type="component" value="Unassembled WGS sequence"/>
</dbReference>
<feature type="transmembrane region" description="Helical" evidence="2">
    <location>
        <begin position="6"/>
        <end position="22"/>
    </location>
</feature>
<feature type="compositionally biased region" description="Basic and acidic residues" evidence="1">
    <location>
        <begin position="44"/>
        <end position="56"/>
    </location>
</feature>
<dbReference type="AlphaFoldDB" id="A0A841SSA4"/>
<keyword evidence="4" id="KW-1185">Reference proteome</keyword>